<dbReference type="OrthoDB" id="288969at2759"/>
<protein>
    <submittedName>
        <fullName evidence="2">Uncharacterized protein</fullName>
    </submittedName>
</protein>
<sequence length="396" mass="45891">MSVETPKDSFVGISSDMPSYLQSKFSKIADTPKSRPQGKRIIESKIGISYESPSYFRTQHGLVSSDTYKNPFLSGKQSDGIVSPLKNKQTFSIFNKLNEDQKKDFFYIKEIKTQPIYNLLTHQKVDVGNIELQINERPKFNDEYKKLQESISTPFHRKTNQFTDFVERNDVMNVYGHLNQRERATEFKKVKDYTLDQDKLNLIKTVRENSQPSRLSRYNNSMSGLTPRLVQNNYSDTITNQTASIIHAAKKSLFNPASILNIQEKGIDFTTAAAQTLQTNNSFIIKDELENSKSRNISYQNNQTSRNEQNESSKDRYLVNQSLSKSKLQTSFIRQTLHHKVPRKIIQTKYDKLKEEESAQELKCIDEFEQHLRFIQGNNFGGRNQGSVFFKDSKRR</sequence>
<keyword evidence="3" id="KW-1185">Reference proteome</keyword>
<evidence type="ECO:0000313" key="3">
    <source>
        <dbReference type="Proteomes" id="UP000009168"/>
    </source>
</evidence>
<dbReference type="KEGG" id="tet:TTHERM_00444710"/>
<proteinExistence type="predicted"/>
<reference evidence="3" key="1">
    <citation type="journal article" date="2006" name="PLoS Biol.">
        <title>Macronuclear genome sequence of the ciliate Tetrahymena thermophila, a model eukaryote.</title>
        <authorList>
            <person name="Eisen J.A."/>
            <person name="Coyne R.S."/>
            <person name="Wu M."/>
            <person name="Wu D."/>
            <person name="Thiagarajan M."/>
            <person name="Wortman J.R."/>
            <person name="Badger J.H."/>
            <person name="Ren Q."/>
            <person name="Amedeo P."/>
            <person name="Jones K.M."/>
            <person name="Tallon L.J."/>
            <person name="Delcher A.L."/>
            <person name="Salzberg S.L."/>
            <person name="Silva J.C."/>
            <person name="Haas B.J."/>
            <person name="Majoros W.H."/>
            <person name="Farzad M."/>
            <person name="Carlton J.M."/>
            <person name="Smith R.K. Jr."/>
            <person name="Garg J."/>
            <person name="Pearlman R.E."/>
            <person name="Karrer K.M."/>
            <person name="Sun L."/>
            <person name="Manning G."/>
            <person name="Elde N.C."/>
            <person name="Turkewitz A.P."/>
            <person name="Asai D.J."/>
            <person name="Wilkes D.E."/>
            <person name="Wang Y."/>
            <person name="Cai H."/>
            <person name="Collins K."/>
            <person name="Stewart B.A."/>
            <person name="Lee S.R."/>
            <person name="Wilamowska K."/>
            <person name="Weinberg Z."/>
            <person name="Ruzzo W.L."/>
            <person name="Wloga D."/>
            <person name="Gaertig J."/>
            <person name="Frankel J."/>
            <person name="Tsao C.-C."/>
            <person name="Gorovsky M.A."/>
            <person name="Keeling P.J."/>
            <person name="Waller R.F."/>
            <person name="Patron N.J."/>
            <person name="Cherry J.M."/>
            <person name="Stover N.A."/>
            <person name="Krieger C.J."/>
            <person name="del Toro C."/>
            <person name="Ryder H.F."/>
            <person name="Williamson S.C."/>
            <person name="Barbeau R.A."/>
            <person name="Hamilton E.P."/>
            <person name="Orias E."/>
        </authorList>
    </citation>
    <scope>NUCLEOTIDE SEQUENCE [LARGE SCALE GENOMIC DNA]</scope>
    <source>
        <strain evidence="3">SB210</strain>
    </source>
</reference>
<accession>I7M9Z2</accession>
<dbReference type="InParanoid" id="I7M9Z2"/>
<feature type="compositionally biased region" description="Polar residues" evidence="1">
    <location>
        <begin position="295"/>
        <end position="307"/>
    </location>
</feature>
<evidence type="ECO:0000256" key="1">
    <source>
        <dbReference type="SAM" id="MobiDB-lite"/>
    </source>
</evidence>
<dbReference type="Proteomes" id="UP000009168">
    <property type="component" value="Unassembled WGS sequence"/>
</dbReference>
<dbReference type="EMBL" id="GG662504">
    <property type="protein sequence ID" value="EAS03089.2"/>
    <property type="molecule type" value="Genomic_DNA"/>
</dbReference>
<dbReference type="AlphaFoldDB" id="I7M9Z2"/>
<evidence type="ECO:0000313" key="2">
    <source>
        <dbReference type="EMBL" id="EAS03089.2"/>
    </source>
</evidence>
<gene>
    <name evidence="2" type="ORF">TTHERM_00444710</name>
</gene>
<dbReference type="GeneID" id="7823363"/>
<dbReference type="eggNOG" id="ENOG502T1ST">
    <property type="taxonomic scope" value="Eukaryota"/>
</dbReference>
<feature type="region of interest" description="Disordered" evidence="1">
    <location>
        <begin position="295"/>
        <end position="316"/>
    </location>
</feature>
<name>I7M9Z2_TETTS</name>
<dbReference type="RefSeq" id="XP_001023334.2">
    <property type="nucleotide sequence ID" value="XM_001023334.2"/>
</dbReference>
<organism evidence="2 3">
    <name type="scientific">Tetrahymena thermophila (strain SB210)</name>
    <dbReference type="NCBI Taxonomy" id="312017"/>
    <lineage>
        <taxon>Eukaryota</taxon>
        <taxon>Sar</taxon>
        <taxon>Alveolata</taxon>
        <taxon>Ciliophora</taxon>
        <taxon>Intramacronucleata</taxon>
        <taxon>Oligohymenophorea</taxon>
        <taxon>Hymenostomatida</taxon>
        <taxon>Tetrahymenina</taxon>
        <taxon>Tetrahymenidae</taxon>
        <taxon>Tetrahymena</taxon>
    </lineage>
</organism>
<dbReference type="STRING" id="312017.I7M9Z2"/>